<dbReference type="InterPro" id="IPR003135">
    <property type="entry name" value="ATP-grasp_carboxylate-amine"/>
</dbReference>
<dbReference type="GO" id="GO:0005829">
    <property type="term" value="C:cytosol"/>
    <property type="evidence" value="ECO:0007669"/>
    <property type="project" value="TreeGrafter"/>
</dbReference>
<dbReference type="NCBIfam" id="NF006766">
    <property type="entry name" value="PRK09288.1"/>
    <property type="match status" value="1"/>
</dbReference>
<dbReference type="Gene3D" id="3.30.470.20">
    <property type="entry name" value="ATP-grasp fold, B domain"/>
    <property type="match status" value="1"/>
</dbReference>
<evidence type="ECO:0000256" key="3">
    <source>
        <dbReference type="ARBA" id="ARBA00022755"/>
    </source>
</evidence>
<feature type="domain" description="ATP-grasp" evidence="7">
    <location>
        <begin position="127"/>
        <end position="320"/>
    </location>
</feature>
<evidence type="ECO:0000313" key="9">
    <source>
        <dbReference type="Proteomes" id="UP000029914"/>
    </source>
</evidence>
<evidence type="ECO:0000256" key="2">
    <source>
        <dbReference type="ARBA" id="ARBA00022741"/>
    </source>
</evidence>
<dbReference type="InterPro" id="IPR016185">
    <property type="entry name" value="PreATP-grasp_dom_sf"/>
</dbReference>
<dbReference type="PROSITE" id="PS50975">
    <property type="entry name" value="ATP_GRASP"/>
    <property type="match status" value="1"/>
</dbReference>
<evidence type="ECO:0000256" key="1">
    <source>
        <dbReference type="ARBA" id="ARBA00022598"/>
    </source>
</evidence>
<keyword evidence="8" id="KW-0808">Transferase</keyword>
<dbReference type="GO" id="GO:0046872">
    <property type="term" value="F:metal ion binding"/>
    <property type="evidence" value="ECO:0007669"/>
    <property type="project" value="InterPro"/>
</dbReference>
<evidence type="ECO:0000256" key="6">
    <source>
        <dbReference type="PROSITE-ProRule" id="PRU00409"/>
    </source>
</evidence>
<evidence type="ECO:0000313" key="8">
    <source>
        <dbReference type="EMBL" id="AIT61905.1"/>
    </source>
</evidence>
<comment type="pathway">
    <text evidence="5">Purine metabolism.</text>
</comment>
<dbReference type="Pfam" id="PF02222">
    <property type="entry name" value="ATP-grasp"/>
    <property type="match status" value="1"/>
</dbReference>
<dbReference type="EMBL" id="CP006764">
    <property type="protein sequence ID" value="AIT61905.1"/>
    <property type="molecule type" value="Genomic_DNA"/>
</dbReference>
<keyword evidence="2 6" id="KW-0547">Nucleotide-binding</keyword>
<sequence>MTFPLAPTDRIGTPMSGNATTVLLLGSGEIGKELTIAFQRLGLEVHAVDRKSDGPAHQVAQYQYVADVSDPEQVRSLVRRVRPDFVVPEIEGTAVEVLREIEEAGSAVVVPTARACELTAGRESLRITAAEELGLPTTAYEVVTTLEEFAAAFEELGFPCVAKPAESSGGRRHVRVDSAEQIERAWRSVREPGAEDSVIVERFVDFDDEITILAVRSVDPATGELATWFCEPIGHRHEDGVLAESWQPLHLSEAARDNARSVAARISNALGGRGVYGVEMFVAGDDVYFSSVSSRPHDTGTVTLATQRFSQFDLHARAILGLPIDVTLTSPGAAANLVAEKSSRIVSYSGFAECLAVPETDVRIYGKPTAHAGRQMGVVLTTAETVEQARENAREAASHLTVETR</sequence>
<dbReference type="InterPro" id="IPR054350">
    <property type="entry name" value="PurT/PurK_preATP-grasp"/>
</dbReference>
<evidence type="ECO:0000259" key="7">
    <source>
        <dbReference type="PROSITE" id="PS50975"/>
    </source>
</evidence>
<dbReference type="RefSeq" id="WP_018022760.1">
    <property type="nucleotide sequence ID" value="NZ_AQUX01000012.1"/>
</dbReference>
<protein>
    <submittedName>
        <fullName evidence="8">Phosphoribosylglycinamide formyltransferase</fullName>
    </submittedName>
</protein>
<proteinExistence type="predicted"/>
<dbReference type="GO" id="GO:0005524">
    <property type="term" value="F:ATP binding"/>
    <property type="evidence" value="ECO:0007669"/>
    <property type="project" value="UniProtKB-UniRule"/>
</dbReference>
<dbReference type="SUPFAM" id="SSF56059">
    <property type="entry name" value="Glutathione synthetase ATP-binding domain-like"/>
    <property type="match status" value="1"/>
</dbReference>
<accession>A0A097IIE4</accession>
<dbReference type="HOGENOM" id="CLU_011534_1_3_11"/>
<dbReference type="AlphaFoldDB" id="A0A097IIE4"/>
<dbReference type="Gene3D" id="3.40.50.20">
    <property type="match status" value="1"/>
</dbReference>
<dbReference type="InterPro" id="IPR048740">
    <property type="entry name" value="PurT_C"/>
</dbReference>
<dbReference type="InterPro" id="IPR011054">
    <property type="entry name" value="Rudment_hybrid_motif"/>
</dbReference>
<keyword evidence="1" id="KW-0436">Ligase</keyword>
<dbReference type="STRING" id="558173.CDOO_12030"/>
<dbReference type="KEGG" id="cdo:CDOO_12030"/>
<evidence type="ECO:0000256" key="4">
    <source>
        <dbReference type="ARBA" id="ARBA00022840"/>
    </source>
</evidence>
<dbReference type="SUPFAM" id="SSF51246">
    <property type="entry name" value="Rudiment single hybrid motif"/>
    <property type="match status" value="1"/>
</dbReference>
<dbReference type="GO" id="GO:0006164">
    <property type="term" value="P:purine nucleotide biosynthetic process"/>
    <property type="evidence" value="ECO:0007669"/>
    <property type="project" value="UniProtKB-KW"/>
</dbReference>
<organism evidence="8 9">
    <name type="scientific">Corynebacterium doosanense CAU 212 = DSM 45436</name>
    <dbReference type="NCBI Taxonomy" id="558173"/>
    <lineage>
        <taxon>Bacteria</taxon>
        <taxon>Bacillati</taxon>
        <taxon>Actinomycetota</taxon>
        <taxon>Actinomycetes</taxon>
        <taxon>Mycobacteriales</taxon>
        <taxon>Corynebacteriaceae</taxon>
        <taxon>Corynebacterium</taxon>
    </lineage>
</organism>
<dbReference type="Pfam" id="PF21244">
    <property type="entry name" value="PurT_C"/>
    <property type="match status" value="1"/>
</dbReference>
<dbReference type="InterPro" id="IPR013815">
    <property type="entry name" value="ATP_grasp_subdomain_1"/>
</dbReference>
<dbReference type="GO" id="GO:0016740">
    <property type="term" value="F:transferase activity"/>
    <property type="evidence" value="ECO:0007669"/>
    <property type="project" value="UniProtKB-KW"/>
</dbReference>
<evidence type="ECO:0000256" key="5">
    <source>
        <dbReference type="ARBA" id="ARBA00025704"/>
    </source>
</evidence>
<dbReference type="InterPro" id="IPR011761">
    <property type="entry name" value="ATP-grasp"/>
</dbReference>
<dbReference type="PRINTS" id="PR00411">
    <property type="entry name" value="PNDRDTASEI"/>
</dbReference>
<keyword evidence="3" id="KW-0658">Purine biosynthesis</keyword>
<keyword evidence="4 6" id="KW-0067">ATP-binding</keyword>
<dbReference type="Proteomes" id="UP000029914">
    <property type="component" value="Chromosome"/>
</dbReference>
<dbReference type="GO" id="GO:0016874">
    <property type="term" value="F:ligase activity"/>
    <property type="evidence" value="ECO:0007669"/>
    <property type="project" value="UniProtKB-KW"/>
</dbReference>
<gene>
    <name evidence="8" type="ORF">CDOO_12030</name>
</gene>
<reference evidence="8 9" key="1">
    <citation type="submission" date="2013-09" db="EMBL/GenBank/DDBJ databases">
        <title>Complete genome sequence of Corynebacterium doosanense CAU 212(T) (=DSM 45436(T)), isolated from activated sludge.</title>
        <authorList>
            <person name="Schaffert L."/>
            <person name="Albersmeier A."/>
            <person name="Kalinowski J."/>
            <person name="Ruckert C."/>
        </authorList>
    </citation>
    <scope>NUCLEOTIDE SEQUENCE [LARGE SCALE GENOMIC DNA]</scope>
    <source>
        <strain evidence="8 9">CAU 212</strain>
    </source>
</reference>
<keyword evidence="9" id="KW-1185">Reference proteome</keyword>
<dbReference type="PANTHER" id="PTHR43055:SF1">
    <property type="entry name" value="FORMATE-DEPENDENT PHOSPHORIBOSYLGLYCINAMIDE FORMYLTRANSFERASE"/>
    <property type="match status" value="1"/>
</dbReference>
<dbReference type="eggNOG" id="COG0027">
    <property type="taxonomic scope" value="Bacteria"/>
</dbReference>
<dbReference type="SUPFAM" id="SSF52440">
    <property type="entry name" value="PreATP-grasp domain"/>
    <property type="match status" value="1"/>
</dbReference>
<dbReference type="Pfam" id="PF22660">
    <property type="entry name" value="RS_preATP-grasp-like"/>
    <property type="match status" value="1"/>
</dbReference>
<dbReference type="PANTHER" id="PTHR43055">
    <property type="entry name" value="FORMATE-DEPENDENT PHOSPHORIBOSYLGLYCINAMIDE FORMYLTRANSFERASE"/>
    <property type="match status" value="1"/>
</dbReference>
<name>A0A097IIE4_9CORY</name>
<dbReference type="Gene3D" id="3.30.1490.20">
    <property type="entry name" value="ATP-grasp fold, A domain"/>
    <property type="match status" value="1"/>
</dbReference>